<evidence type="ECO:0000313" key="5">
    <source>
        <dbReference type="Proteomes" id="UP001232245"/>
    </source>
</evidence>
<dbReference type="PIRSF" id="PIRSF000390">
    <property type="entry name" value="PLP_StrS"/>
    <property type="match status" value="1"/>
</dbReference>
<dbReference type="Gene3D" id="3.40.640.10">
    <property type="entry name" value="Type I PLP-dependent aspartate aminotransferase-like (Major domain)"/>
    <property type="match status" value="1"/>
</dbReference>
<evidence type="ECO:0000256" key="2">
    <source>
        <dbReference type="ARBA" id="ARBA00037999"/>
    </source>
</evidence>
<dbReference type="InterPro" id="IPR015421">
    <property type="entry name" value="PyrdxlP-dep_Trfase_major"/>
</dbReference>
<dbReference type="PANTHER" id="PTHR30244">
    <property type="entry name" value="TRANSAMINASE"/>
    <property type="match status" value="1"/>
</dbReference>
<reference evidence="4 5" key="1">
    <citation type="submission" date="2023-07" db="EMBL/GenBank/DDBJ databases">
        <title>Genomic Encyclopedia of Type Strains, Phase IV (KMG-IV): sequencing the most valuable type-strain genomes for metagenomic binning, comparative biology and taxonomic classification.</title>
        <authorList>
            <person name="Goeker M."/>
        </authorList>
    </citation>
    <scope>NUCLEOTIDE SEQUENCE [LARGE SCALE GENOMIC DNA]</scope>
    <source>
        <strain evidence="4 5">DSM 17723</strain>
    </source>
</reference>
<protein>
    <submittedName>
        <fullName evidence="4">dTDP-4-amino-4,6-dideoxygalactose transaminase</fullName>
    </submittedName>
</protein>
<evidence type="ECO:0000256" key="3">
    <source>
        <dbReference type="RuleBase" id="RU004508"/>
    </source>
</evidence>
<keyword evidence="1 3" id="KW-0663">Pyridoxal phosphate</keyword>
<sequence length="370" mass="41134">MIQLIDLKKQFQSVKSEILQEIEHVLDSGQYILGPKVRELEKSIATKLGVLDAVAVGNGTDALVLTLEAYGIGNGDEVITSPFTFFASAEAISRVGATPIFADVDPVTYTISPAKIEEKITSATKAIIPVHIFGQSADMDEIMDLAKKYQLIVIEDACQAFGATYKDRAVGSLGDAACFSFFPTKNLGTLGDGGIITTSDLELSKKIRSLRTHGTSKKYYHDTIGYNSRLDEIHAAILLILLNKIDSWNDKRRELALRYNQALSNATLTLPVEKNDRSHIYHLYCVGSEKRDQFIERLTKEDIHTGVYYPLCLHLQNVYAHLGYKKGDFPVSEKLSETLFALPMSPFLLESDQDHVVKVLRREVENSSDN</sequence>
<proteinExistence type="inferred from homology"/>
<gene>
    <name evidence="4" type="ORF">J2S02_004344</name>
</gene>
<dbReference type="InterPro" id="IPR015424">
    <property type="entry name" value="PyrdxlP-dep_Trfase"/>
</dbReference>
<dbReference type="InterPro" id="IPR000653">
    <property type="entry name" value="DegT/StrS_aminotransferase"/>
</dbReference>
<dbReference type="Proteomes" id="UP001232245">
    <property type="component" value="Unassembled WGS sequence"/>
</dbReference>
<evidence type="ECO:0000313" key="4">
    <source>
        <dbReference type="EMBL" id="MDQ0227980.1"/>
    </source>
</evidence>
<dbReference type="Gene3D" id="3.90.1150.10">
    <property type="entry name" value="Aspartate Aminotransferase, domain 1"/>
    <property type="match status" value="1"/>
</dbReference>
<organism evidence="4 5">
    <name type="scientific">Metabacillus niabensis</name>
    <dbReference type="NCBI Taxonomy" id="324854"/>
    <lineage>
        <taxon>Bacteria</taxon>
        <taxon>Bacillati</taxon>
        <taxon>Bacillota</taxon>
        <taxon>Bacilli</taxon>
        <taxon>Bacillales</taxon>
        <taxon>Bacillaceae</taxon>
        <taxon>Metabacillus</taxon>
    </lineage>
</organism>
<dbReference type="EMBL" id="JAUSTZ010000013">
    <property type="protein sequence ID" value="MDQ0227980.1"/>
    <property type="molecule type" value="Genomic_DNA"/>
</dbReference>
<dbReference type="InterPro" id="IPR015422">
    <property type="entry name" value="PyrdxlP-dep_Trfase_small"/>
</dbReference>
<comment type="caution">
    <text evidence="4">The sequence shown here is derived from an EMBL/GenBank/DDBJ whole genome shotgun (WGS) entry which is preliminary data.</text>
</comment>
<evidence type="ECO:0000256" key="1">
    <source>
        <dbReference type="ARBA" id="ARBA00022898"/>
    </source>
</evidence>
<dbReference type="CDD" id="cd00616">
    <property type="entry name" value="AHBA_syn"/>
    <property type="match status" value="1"/>
</dbReference>
<dbReference type="Pfam" id="PF01041">
    <property type="entry name" value="DegT_DnrJ_EryC1"/>
    <property type="match status" value="1"/>
</dbReference>
<dbReference type="PANTHER" id="PTHR30244:SF36">
    <property type="entry name" value="3-OXO-GLUCOSE-6-PHOSPHATE:GLUTAMATE AMINOTRANSFERASE"/>
    <property type="match status" value="1"/>
</dbReference>
<keyword evidence="5" id="KW-1185">Reference proteome</keyword>
<accession>A0ABT9Z6U7</accession>
<dbReference type="SUPFAM" id="SSF53383">
    <property type="entry name" value="PLP-dependent transferases"/>
    <property type="match status" value="1"/>
</dbReference>
<comment type="similarity">
    <text evidence="2 3">Belongs to the DegT/DnrJ/EryC1 family.</text>
</comment>
<name>A0ABT9Z6U7_9BACI</name>
<dbReference type="RefSeq" id="WP_174880768.1">
    <property type="nucleotide sequence ID" value="NZ_CADEPK010000246.1"/>
</dbReference>